<feature type="transmembrane region" description="Helical" evidence="5">
    <location>
        <begin position="6"/>
        <end position="27"/>
    </location>
</feature>
<dbReference type="Pfam" id="PF01758">
    <property type="entry name" value="SBF"/>
    <property type="match status" value="1"/>
</dbReference>
<evidence type="ECO:0000256" key="3">
    <source>
        <dbReference type="ARBA" id="ARBA00022989"/>
    </source>
</evidence>
<dbReference type="InterPro" id="IPR002657">
    <property type="entry name" value="BilAc:Na_symport/Acr3"/>
</dbReference>
<dbReference type="PANTHER" id="PTHR10361:SF24">
    <property type="entry name" value="P3 PROTEIN"/>
    <property type="match status" value="1"/>
</dbReference>
<keyword evidence="3 5" id="KW-1133">Transmembrane helix</keyword>
<dbReference type="Gene3D" id="1.20.1530.20">
    <property type="match status" value="1"/>
</dbReference>
<protein>
    <submittedName>
        <fullName evidence="6">Bile acid:sodium symporter family protein</fullName>
    </submittedName>
</protein>
<feature type="transmembrane region" description="Helical" evidence="5">
    <location>
        <begin position="263"/>
        <end position="281"/>
    </location>
</feature>
<feature type="transmembrane region" description="Helical" evidence="5">
    <location>
        <begin position="99"/>
        <end position="126"/>
    </location>
</feature>
<organism evidence="6 7">
    <name type="scientific">Micromonospora fluostatini</name>
    <dbReference type="NCBI Taxonomy" id="1629071"/>
    <lineage>
        <taxon>Bacteria</taxon>
        <taxon>Bacillati</taxon>
        <taxon>Actinomycetota</taxon>
        <taxon>Actinomycetes</taxon>
        <taxon>Micromonosporales</taxon>
        <taxon>Micromonosporaceae</taxon>
        <taxon>Micromonospora</taxon>
    </lineage>
</organism>
<evidence type="ECO:0000256" key="5">
    <source>
        <dbReference type="SAM" id="Phobius"/>
    </source>
</evidence>
<feature type="non-terminal residue" evidence="6">
    <location>
        <position position="300"/>
    </location>
</feature>
<feature type="transmembrane region" description="Helical" evidence="5">
    <location>
        <begin position="169"/>
        <end position="190"/>
    </location>
</feature>
<evidence type="ECO:0000313" key="7">
    <source>
        <dbReference type="Proteomes" id="UP000295626"/>
    </source>
</evidence>
<evidence type="ECO:0000256" key="4">
    <source>
        <dbReference type="ARBA" id="ARBA00023136"/>
    </source>
</evidence>
<dbReference type="InterPro" id="IPR038770">
    <property type="entry name" value="Na+/solute_symporter_sf"/>
</dbReference>
<comment type="subcellular location">
    <subcellularLocation>
        <location evidence="1">Membrane</location>
        <topology evidence="1">Multi-pass membrane protein</topology>
    </subcellularLocation>
</comment>
<evidence type="ECO:0000256" key="2">
    <source>
        <dbReference type="ARBA" id="ARBA00022692"/>
    </source>
</evidence>
<comment type="caution">
    <text evidence="6">The sequence shown here is derived from an EMBL/GenBank/DDBJ whole genome shotgun (WGS) entry which is preliminary data.</text>
</comment>
<dbReference type="EMBL" id="SMKE01000171">
    <property type="protein sequence ID" value="TDB99404.1"/>
    <property type="molecule type" value="Genomic_DNA"/>
</dbReference>
<accession>A0ABY2DIJ5</accession>
<dbReference type="Proteomes" id="UP000295626">
    <property type="component" value="Unassembled WGS sequence"/>
</dbReference>
<proteinExistence type="predicted"/>
<evidence type="ECO:0000256" key="1">
    <source>
        <dbReference type="ARBA" id="ARBA00004141"/>
    </source>
</evidence>
<dbReference type="PANTHER" id="PTHR10361">
    <property type="entry name" value="SODIUM-BILE ACID COTRANSPORTER"/>
    <property type="match status" value="1"/>
</dbReference>
<feature type="transmembrane region" description="Helical" evidence="5">
    <location>
        <begin position="230"/>
        <end position="251"/>
    </location>
</feature>
<evidence type="ECO:0000313" key="6">
    <source>
        <dbReference type="EMBL" id="TDB99404.1"/>
    </source>
</evidence>
<sequence>MSNDAILVLFPVAVGIVMLGLGLTLTLEDFRRVVKYPKAMVVCLVSQMLILPAICLGLVVGLNLRPELAVGMMLLAASPGGSTASLYSHLFKGDLALNISLTAVNSVLAMFTLPVIVNLSVAGFLGSDSSLGLQFDKVIQVFAMVLVPIAIGMAVRARFTATAIRLERAVKVLSVVVLIMMISSVIAGLGGEVFDILGEIILAVVAFNLISMAIGYYGPRVLRIGERESIASAFEIGLHNASLAITIGMSPTLLNNTTMAMPSVTYGFVMFFTAAVFGFVVSRRVPAATATPHRTPTSSG</sequence>
<keyword evidence="2 5" id="KW-0812">Transmembrane</keyword>
<feature type="transmembrane region" description="Helical" evidence="5">
    <location>
        <begin position="39"/>
        <end position="62"/>
    </location>
</feature>
<feature type="transmembrane region" description="Helical" evidence="5">
    <location>
        <begin position="138"/>
        <end position="157"/>
    </location>
</feature>
<name>A0ABY2DIJ5_9ACTN</name>
<gene>
    <name evidence="6" type="ORF">E1091_06940</name>
</gene>
<feature type="transmembrane region" description="Helical" evidence="5">
    <location>
        <begin position="196"/>
        <end position="218"/>
    </location>
</feature>
<keyword evidence="4 5" id="KW-0472">Membrane</keyword>
<dbReference type="InterPro" id="IPR004710">
    <property type="entry name" value="Bilac:Na_transpt"/>
</dbReference>
<reference evidence="6 7" key="1">
    <citation type="submission" date="2019-02" db="EMBL/GenBank/DDBJ databases">
        <title>Draft genome sequences of novel Actinobacteria.</title>
        <authorList>
            <person name="Sahin N."/>
            <person name="Ay H."/>
            <person name="Saygin H."/>
        </authorList>
    </citation>
    <scope>NUCLEOTIDE SEQUENCE [LARGE SCALE GENOMIC DNA]</scope>
    <source>
        <strain evidence="6 7">JCM 30529</strain>
    </source>
</reference>
<feature type="transmembrane region" description="Helical" evidence="5">
    <location>
        <begin position="68"/>
        <end position="87"/>
    </location>
</feature>
<keyword evidence="7" id="KW-1185">Reference proteome</keyword>